<dbReference type="EMBL" id="WBKG01000043">
    <property type="protein sequence ID" value="KAB1979248.1"/>
    <property type="molecule type" value="Genomic_DNA"/>
</dbReference>
<sequence>MTNLPDPDAAALLLAALRGEAPAIICPTRCEPCMYGQCHNPPAPHPWAGPDDIAHAANTGQPEPTGNCGCHCAKEQS</sequence>
<name>A0A7J5D730_9ACTN</name>
<dbReference type="Proteomes" id="UP000442990">
    <property type="component" value="Unassembled WGS sequence"/>
</dbReference>
<evidence type="ECO:0000313" key="1">
    <source>
        <dbReference type="EMBL" id="KAB1979248.1"/>
    </source>
</evidence>
<organism evidence="1 2">
    <name type="scientific">Streptomyces triticiradicis</name>
    <dbReference type="NCBI Taxonomy" id="2651189"/>
    <lineage>
        <taxon>Bacteria</taxon>
        <taxon>Bacillati</taxon>
        <taxon>Actinomycetota</taxon>
        <taxon>Actinomycetes</taxon>
        <taxon>Kitasatosporales</taxon>
        <taxon>Streptomycetaceae</taxon>
        <taxon>Streptomyces</taxon>
    </lineage>
</organism>
<protein>
    <submittedName>
        <fullName evidence="1">Uncharacterized protein</fullName>
    </submittedName>
</protein>
<comment type="caution">
    <text evidence="1">The sequence shown here is derived from an EMBL/GenBank/DDBJ whole genome shotgun (WGS) entry which is preliminary data.</text>
</comment>
<gene>
    <name evidence="1" type="ORF">F8144_36400</name>
</gene>
<reference evidence="1 2" key="1">
    <citation type="submission" date="2019-09" db="EMBL/GenBank/DDBJ databases">
        <title>Isolation and identification of active actinomycetes.</title>
        <authorList>
            <person name="Yu Z."/>
            <person name="Han C."/>
            <person name="Yu B."/>
        </authorList>
    </citation>
    <scope>NUCLEOTIDE SEQUENCE [LARGE SCALE GENOMIC DNA]</scope>
    <source>
        <strain evidence="1 2">NEAU-H2</strain>
    </source>
</reference>
<accession>A0A7J5D730</accession>
<proteinExistence type="predicted"/>
<dbReference type="RefSeq" id="WP_151473698.1">
    <property type="nucleotide sequence ID" value="NZ_WBKG01000043.1"/>
</dbReference>
<evidence type="ECO:0000313" key="2">
    <source>
        <dbReference type="Proteomes" id="UP000442990"/>
    </source>
</evidence>
<keyword evidence="2" id="KW-1185">Reference proteome</keyword>
<dbReference type="AlphaFoldDB" id="A0A7J5D730"/>